<reference evidence="1" key="1">
    <citation type="journal article" date="2017" name="Parasit. Vectors">
        <title>Sialotranscriptomics of Rhipicephalus zambeziensis reveals intricate expression profiles of secretory proteins and suggests tight temporal transcriptional regulation during blood-feeding.</title>
        <authorList>
            <person name="de Castro M.H."/>
            <person name="de Klerk D."/>
            <person name="Pienaar R."/>
            <person name="Rees D.J.G."/>
            <person name="Mans B.J."/>
        </authorList>
    </citation>
    <scope>NUCLEOTIDE SEQUENCE</scope>
    <source>
        <tissue evidence="1">Salivary glands</tissue>
    </source>
</reference>
<sequence>MHIVTFRWRASAGCFEMVAVGETNCCYPSRLPPPLRVTGERKEKQFIKGLQRSQQLSEVRTVACSQVHLSRIATYTAFRGLGYEAEYGRKIRVCPVWGASFCAPLLFAVSQN</sequence>
<name>A0A224YI06_9ACAR</name>
<evidence type="ECO:0000313" key="1">
    <source>
        <dbReference type="EMBL" id="MAA13594.1"/>
    </source>
</evidence>
<dbReference type="AlphaFoldDB" id="A0A224YI06"/>
<proteinExistence type="predicted"/>
<organism evidence="1">
    <name type="scientific">Rhipicephalus zambeziensis</name>
    <dbReference type="NCBI Taxonomy" id="60191"/>
    <lineage>
        <taxon>Eukaryota</taxon>
        <taxon>Metazoa</taxon>
        <taxon>Ecdysozoa</taxon>
        <taxon>Arthropoda</taxon>
        <taxon>Chelicerata</taxon>
        <taxon>Arachnida</taxon>
        <taxon>Acari</taxon>
        <taxon>Parasitiformes</taxon>
        <taxon>Ixodida</taxon>
        <taxon>Ixodoidea</taxon>
        <taxon>Ixodidae</taxon>
        <taxon>Rhipicephalinae</taxon>
        <taxon>Rhipicephalus</taxon>
        <taxon>Rhipicephalus</taxon>
    </lineage>
</organism>
<accession>A0A224YI06</accession>
<dbReference type="EMBL" id="GFPF01002448">
    <property type="protein sequence ID" value="MAA13594.1"/>
    <property type="molecule type" value="Transcribed_RNA"/>
</dbReference>
<protein>
    <submittedName>
        <fullName evidence="1">Uncharacterized protein</fullName>
    </submittedName>
</protein>